<dbReference type="Pfam" id="PF00327">
    <property type="entry name" value="Ribosomal_L30"/>
    <property type="match status" value="1"/>
</dbReference>
<organism evidence="7 8">
    <name type="scientific">Bdellovibrio bacteriovorus</name>
    <dbReference type="NCBI Taxonomy" id="959"/>
    <lineage>
        <taxon>Bacteria</taxon>
        <taxon>Pseudomonadati</taxon>
        <taxon>Bdellovibrionota</taxon>
        <taxon>Bdellovibrionia</taxon>
        <taxon>Bdellovibrionales</taxon>
        <taxon>Pseudobdellovibrionaceae</taxon>
        <taxon>Bdellovibrio</taxon>
    </lineage>
</organism>
<reference evidence="7 8" key="1">
    <citation type="submission" date="2016-03" db="EMBL/GenBank/DDBJ databases">
        <authorList>
            <person name="Ploux O."/>
        </authorList>
    </citation>
    <scope>NUCLEOTIDE SEQUENCE [LARGE SCALE GENOMIC DNA]</scope>
    <source>
        <strain evidence="7 8">R0</strain>
    </source>
</reference>
<sequence length="61" mass="6757">MAKTFVLTLKRSTNKCTQDQKDAVRCLGLKKIRSTAEVKDSPAARGNIMKVQHLVDVEVKG</sequence>
<evidence type="ECO:0000256" key="4">
    <source>
        <dbReference type="ARBA" id="ARBA00023274"/>
    </source>
</evidence>
<comment type="subunit">
    <text evidence="2">Part of the 50S ribosomal subunit.</text>
</comment>
<proteinExistence type="inferred from homology"/>
<dbReference type="EMBL" id="LUKE01000001">
    <property type="protein sequence ID" value="KYG65859.1"/>
    <property type="molecule type" value="Genomic_DNA"/>
</dbReference>
<evidence type="ECO:0000256" key="5">
    <source>
        <dbReference type="ARBA" id="ARBA00035492"/>
    </source>
</evidence>
<dbReference type="GO" id="GO:0003735">
    <property type="term" value="F:structural constituent of ribosome"/>
    <property type="evidence" value="ECO:0007669"/>
    <property type="project" value="InterPro"/>
</dbReference>
<keyword evidence="3 7" id="KW-0689">Ribosomal protein</keyword>
<dbReference type="PANTHER" id="PTHR15892">
    <property type="entry name" value="MITOCHONDRIAL RIBOSOMAL PROTEIN L30"/>
    <property type="match status" value="1"/>
</dbReference>
<dbReference type="OrthoDB" id="5297260at2"/>
<feature type="domain" description="Large ribosomal subunit protein uL30-like ferredoxin-like fold" evidence="6">
    <location>
        <begin position="7"/>
        <end position="55"/>
    </location>
</feature>
<dbReference type="PIRSF" id="PIRSF002211">
    <property type="entry name" value="Ribosomal_L30_bac-type"/>
    <property type="match status" value="1"/>
</dbReference>
<dbReference type="GO" id="GO:0006412">
    <property type="term" value="P:translation"/>
    <property type="evidence" value="ECO:0007669"/>
    <property type="project" value="InterPro"/>
</dbReference>
<comment type="similarity">
    <text evidence="1">Belongs to the universal ribosomal protein uL30 family.</text>
</comment>
<dbReference type="PANTHER" id="PTHR15892:SF2">
    <property type="entry name" value="LARGE RIBOSOMAL SUBUNIT PROTEIN UL30M"/>
    <property type="match status" value="1"/>
</dbReference>
<dbReference type="SUPFAM" id="SSF55129">
    <property type="entry name" value="Ribosomal protein L30p/L7e"/>
    <property type="match status" value="1"/>
</dbReference>
<dbReference type="NCBIfam" id="TIGR01308">
    <property type="entry name" value="rpmD_bact"/>
    <property type="match status" value="1"/>
</dbReference>
<evidence type="ECO:0000259" key="6">
    <source>
        <dbReference type="Pfam" id="PF00327"/>
    </source>
</evidence>
<dbReference type="AlphaFoldDB" id="A0A150WNJ7"/>
<dbReference type="InterPro" id="IPR016082">
    <property type="entry name" value="Ribosomal_uL30_ferredoxin-like"/>
</dbReference>
<evidence type="ECO:0000256" key="2">
    <source>
        <dbReference type="ARBA" id="ARBA00011838"/>
    </source>
</evidence>
<evidence type="ECO:0000256" key="1">
    <source>
        <dbReference type="ARBA" id="ARBA00007594"/>
    </source>
</evidence>
<evidence type="ECO:0000256" key="3">
    <source>
        <dbReference type="ARBA" id="ARBA00022980"/>
    </source>
</evidence>
<keyword evidence="4" id="KW-0687">Ribonucleoprotein</keyword>
<accession>A0A150WNJ7</accession>
<dbReference type="CDD" id="cd01658">
    <property type="entry name" value="Ribosomal_L30"/>
    <property type="match status" value="1"/>
</dbReference>
<comment type="caution">
    <text evidence="7">The sequence shown here is derived from an EMBL/GenBank/DDBJ whole genome shotgun (WGS) entry which is preliminary data.</text>
</comment>
<keyword evidence="8" id="KW-1185">Reference proteome</keyword>
<dbReference type="RefSeq" id="WP_061833402.1">
    <property type="nucleotide sequence ID" value="NZ_LUKE01000001.1"/>
</dbReference>
<dbReference type="Proteomes" id="UP000075320">
    <property type="component" value="Unassembled WGS sequence"/>
</dbReference>
<name>A0A150WNJ7_BDEBC</name>
<dbReference type="Gene3D" id="3.30.1390.20">
    <property type="entry name" value="Ribosomal protein L30, ferredoxin-like fold domain"/>
    <property type="match status" value="1"/>
</dbReference>
<gene>
    <name evidence="7" type="ORF">AZI86_01950</name>
</gene>
<evidence type="ECO:0000313" key="7">
    <source>
        <dbReference type="EMBL" id="KYG65859.1"/>
    </source>
</evidence>
<protein>
    <recommendedName>
        <fullName evidence="5">50S ribosomal protein L30</fullName>
    </recommendedName>
</protein>
<dbReference type="GO" id="GO:0022625">
    <property type="term" value="C:cytosolic large ribosomal subunit"/>
    <property type="evidence" value="ECO:0007669"/>
    <property type="project" value="TreeGrafter"/>
</dbReference>
<dbReference type="InterPro" id="IPR005996">
    <property type="entry name" value="Ribosomal_uL30_bac-type"/>
</dbReference>
<evidence type="ECO:0000313" key="8">
    <source>
        <dbReference type="Proteomes" id="UP000075320"/>
    </source>
</evidence>
<dbReference type="InterPro" id="IPR036919">
    <property type="entry name" value="Ribo_uL30_ferredoxin-like_sf"/>
</dbReference>
<dbReference type="HAMAP" id="MF_01371_B">
    <property type="entry name" value="Ribosomal_uL30_B"/>
    <property type="match status" value="1"/>
</dbReference>